<dbReference type="InterPro" id="IPR029020">
    <property type="entry name" value="Ammonium/urea_transptr"/>
</dbReference>
<feature type="region of interest" description="Disordered" evidence="9">
    <location>
        <begin position="527"/>
        <end position="546"/>
    </location>
</feature>
<dbReference type="Proteomes" id="UP000613740">
    <property type="component" value="Unassembled WGS sequence"/>
</dbReference>
<name>A0A835WJ33_9CHLO</name>
<sequence>MSEACLAAAKSALVGVANGDNLASAICAAMEAAVAVPVARHLEETVDLTALQETVDTLGTNLQGTMDGLNTLLLLYGGALVFLMHGGFAMLEAGAIRSKNAMNILLQTIMDAACSALMWYFVGFAFAFGIGDKPNKFIGNAMFALKDIDTHNTGSGTGKWIDWFFQWAFAATAVTIPAGAVAERFNFNAYLGYSMFIGGWVYPVIAHWVWCIEGWLGYGVLEPFIKAGMIDFAGSGVIHMTGGLAGLIGAIMVGPRLGRFDADGKPVDMPGHSAILVVLGTVLLWFGWYGFNPASVLLINSSAYAIVCGRAAVCTTLAGAAGGVACLVYGFARHRGWDLVGLCNGILCGFVAVTACPHVIYPWAAIICGLVAGLWFEFLCWLLLKLKIDDPLSAGPMHFGCGMWGVFFTGLFARQQYIMEYYVHAPSANGDLSKPYPWGAFYKGYNADGELVASDGKLLASQIVGILVIIGWVGGMMVPFFGIFKFFGALRIPPEEEEMGLDRSKHGGSAYNGHAAGNVHGLSPNAPGTDVMRNSSPSAKVIPVTA</sequence>
<evidence type="ECO:0000256" key="4">
    <source>
        <dbReference type="ARBA" id="ARBA00022692"/>
    </source>
</evidence>
<evidence type="ECO:0000313" key="12">
    <source>
        <dbReference type="Proteomes" id="UP000613740"/>
    </source>
</evidence>
<dbReference type="EMBL" id="JAEHOD010000019">
    <property type="protein sequence ID" value="KAG2448036.1"/>
    <property type="molecule type" value="Genomic_DNA"/>
</dbReference>
<dbReference type="OrthoDB" id="534912at2759"/>
<reference evidence="11" key="1">
    <citation type="journal article" date="2020" name="bioRxiv">
        <title>Comparative genomics of Chlamydomonas.</title>
        <authorList>
            <person name="Craig R.J."/>
            <person name="Hasan A.R."/>
            <person name="Ness R.W."/>
            <person name="Keightley P.D."/>
        </authorList>
    </citation>
    <scope>NUCLEOTIDE SEQUENCE</scope>
    <source>
        <strain evidence="11">CCAP 11/173</strain>
    </source>
</reference>
<evidence type="ECO:0000256" key="9">
    <source>
        <dbReference type="SAM" id="MobiDB-lite"/>
    </source>
</evidence>
<dbReference type="InterPro" id="IPR024041">
    <property type="entry name" value="NH4_transpt_AmtB-like_dom"/>
</dbReference>
<comment type="similarity">
    <text evidence="2 8">Belongs to the ammonia transporter channel (TC 1.A.11.2) family.</text>
</comment>
<evidence type="ECO:0000256" key="5">
    <source>
        <dbReference type="ARBA" id="ARBA00022989"/>
    </source>
</evidence>
<dbReference type="Gene3D" id="1.10.3430.10">
    <property type="entry name" value="Ammonium transporter AmtB like domains"/>
    <property type="match status" value="1"/>
</dbReference>
<dbReference type="NCBIfam" id="TIGR00836">
    <property type="entry name" value="amt"/>
    <property type="match status" value="1"/>
</dbReference>
<dbReference type="PROSITE" id="PS01219">
    <property type="entry name" value="AMMONIUM_TRANSP"/>
    <property type="match status" value="1"/>
</dbReference>
<organism evidence="11 12">
    <name type="scientific">Chlamydomonas schloesseri</name>
    <dbReference type="NCBI Taxonomy" id="2026947"/>
    <lineage>
        <taxon>Eukaryota</taxon>
        <taxon>Viridiplantae</taxon>
        <taxon>Chlorophyta</taxon>
        <taxon>core chlorophytes</taxon>
        <taxon>Chlorophyceae</taxon>
        <taxon>CS clade</taxon>
        <taxon>Chlamydomonadales</taxon>
        <taxon>Chlamydomonadaceae</taxon>
        <taxon>Chlamydomonas</taxon>
    </lineage>
</organism>
<feature type="transmembrane region" description="Helical" evidence="8">
    <location>
        <begin position="303"/>
        <end position="329"/>
    </location>
</feature>
<proteinExistence type="inferred from homology"/>
<dbReference type="AlphaFoldDB" id="A0A835WJ33"/>
<dbReference type="PANTHER" id="PTHR11730">
    <property type="entry name" value="AMMONIUM TRANSPORTER"/>
    <property type="match status" value="1"/>
</dbReference>
<evidence type="ECO:0000256" key="7">
    <source>
        <dbReference type="ARBA" id="ARBA00023177"/>
    </source>
</evidence>
<dbReference type="FunFam" id="1.10.3430.10:FF:000006">
    <property type="entry name" value="Ammonium transporter"/>
    <property type="match status" value="1"/>
</dbReference>
<feature type="domain" description="Ammonium transporter AmtB-like" evidence="10">
    <location>
        <begin position="74"/>
        <end position="511"/>
    </location>
</feature>
<gene>
    <name evidence="11" type="ORF">HYH02_007063</name>
</gene>
<dbReference type="GO" id="GO:0008519">
    <property type="term" value="F:ammonium channel activity"/>
    <property type="evidence" value="ECO:0007669"/>
    <property type="project" value="InterPro"/>
</dbReference>
<keyword evidence="5 8" id="KW-1133">Transmembrane helix</keyword>
<evidence type="ECO:0000256" key="2">
    <source>
        <dbReference type="ARBA" id="ARBA00005887"/>
    </source>
</evidence>
<feature type="transmembrane region" description="Helical" evidence="8">
    <location>
        <begin position="396"/>
        <end position="413"/>
    </location>
</feature>
<evidence type="ECO:0000256" key="1">
    <source>
        <dbReference type="ARBA" id="ARBA00004141"/>
    </source>
</evidence>
<keyword evidence="7 8" id="KW-0924">Ammonia transport</keyword>
<comment type="subcellular location">
    <subcellularLocation>
        <location evidence="8">Cell membrane</location>
        <topology evidence="8">Multi-pass membrane protein</topology>
    </subcellularLocation>
    <subcellularLocation>
        <location evidence="1">Membrane</location>
        <topology evidence="1">Multi-pass membrane protein</topology>
    </subcellularLocation>
</comment>
<evidence type="ECO:0000313" key="11">
    <source>
        <dbReference type="EMBL" id="KAG2448036.1"/>
    </source>
</evidence>
<feature type="transmembrane region" description="Helical" evidence="8">
    <location>
        <begin position="230"/>
        <end position="253"/>
    </location>
</feature>
<feature type="transmembrane region" description="Helical" evidence="8">
    <location>
        <begin position="108"/>
        <end position="130"/>
    </location>
</feature>
<evidence type="ECO:0000256" key="3">
    <source>
        <dbReference type="ARBA" id="ARBA00022448"/>
    </source>
</evidence>
<keyword evidence="6 8" id="KW-0472">Membrane</keyword>
<keyword evidence="4 8" id="KW-0812">Transmembrane</keyword>
<feature type="transmembrane region" description="Helical" evidence="8">
    <location>
        <begin position="274"/>
        <end position="291"/>
    </location>
</feature>
<dbReference type="InterPro" id="IPR001905">
    <property type="entry name" value="Ammonium_transpt"/>
</dbReference>
<evidence type="ECO:0000256" key="6">
    <source>
        <dbReference type="ARBA" id="ARBA00023136"/>
    </source>
</evidence>
<keyword evidence="12" id="KW-1185">Reference proteome</keyword>
<feature type="transmembrane region" description="Helical" evidence="8">
    <location>
        <begin position="361"/>
        <end position="384"/>
    </location>
</feature>
<dbReference type="GO" id="GO:0097272">
    <property type="term" value="P:ammonium homeostasis"/>
    <property type="evidence" value="ECO:0007669"/>
    <property type="project" value="TreeGrafter"/>
</dbReference>
<dbReference type="PANTHER" id="PTHR11730:SF6">
    <property type="entry name" value="AMMONIUM TRANSPORTER"/>
    <property type="match status" value="1"/>
</dbReference>
<dbReference type="Pfam" id="PF00909">
    <property type="entry name" value="Ammonium_transp"/>
    <property type="match status" value="1"/>
</dbReference>
<protein>
    <recommendedName>
        <fullName evidence="8">Ammonium transporter</fullName>
    </recommendedName>
</protein>
<feature type="transmembrane region" description="Helical" evidence="8">
    <location>
        <begin position="463"/>
        <end position="484"/>
    </location>
</feature>
<comment type="caution">
    <text evidence="11">The sequence shown here is derived from an EMBL/GenBank/DDBJ whole genome shotgun (WGS) entry which is preliminary data.</text>
</comment>
<feature type="transmembrane region" description="Helical" evidence="8">
    <location>
        <begin position="73"/>
        <end position="96"/>
    </location>
</feature>
<feature type="transmembrane region" description="Helical" evidence="8">
    <location>
        <begin position="189"/>
        <end position="210"/>
    </location>
</feature>
<keyword evidence="3 8" id="KW-0813">Transport</keyword>
<evidence type="ECO:0000259" key="10">
    <source>
        <dbReference type="Pfam" id="PF00909"/>
    </source>
</evidence>
<evidence type="ECO:0000256" key="8">
    <source>
        <dbReference type="RuleBase" id="RU362002"/>
    </source>
</evidence>
<dbReference type="InterPro" id="IPR018047">
    <property type="entry name" value="Ammonium_transpt_CS"/>
</dbReference>
<feature type="transmembrane region" description="Helical" evidence="8">
    <location>
        <begin position="164"/>
        <end position="182"/>
    </location>
</feature>
<dbReference type="SUPFAM" id="SSF111352">
    <property type="entry name" value="Ammonium transporter"/>
    <property type="match status" value="1"/>
</dbReference>
<accession>A0A835WJ33</accession>
<dbReference type="GO" id="GO:0005886">
    <property type="term" value="C:plasma membrane"/>
    <property type="evidence" value="ECO:0007669"/>
    <property type="project" value="UniProtKB-SubCell"/>
</dbReference>